<evidence type="ECO:0000313" key="2">
    <source>
        <dbReference type="EMBL" id="EFU29891.1"/>
    </source>
</evidence>
<name>E6K983_9BACT</name>
<gene>
    <name evidence="2" type="ORF">HMPREF6485_2169</name>
</gene>
<feature type="chain" id="PRO_5003207035" description="Fibrobacter succinogene major paralogous domain protein" evidence="1">
    <location>
        <begin position="21"/>
        <end position="533"/>
    </location>
</feature>
<dbReference type="Proteomes" id="UP000003112">
    <property type="component" value="Unassembled WGS sequence"/>
</dbReference>
<organism evidence="2 3">
    <name type="scientific">Segatella buccae ATCC 33574</name>
    <dbReference type="NCBI Taxonomy" id="873513"/>
    <lineage>
        <taxon>Bacteria</taxon>
        <taxon>Pseudomonadati</taxon>
        <taxon>Bacteroidota</taxon>
        <taxon>Bacteroidia</taxon>
        <taxon>Bacteroidales</taxon>
        <taxon>Prevotellaceae</taxon>
        <taxon>Segatella</taxon>
    </lineage>
</organism>
<protein>
    <recommendedName>
        <fullName evidence="4">Fibrobacter succinogene major paralogous domain protein</fullName>
    </recommendedName>
</protein>
<dbReference type="RefSeq" id="WP_004346269.1">
    <property type="nucleotide sequence ID" value="NZ_GL586311.1"/>
</dbReference>
<dbReference type="AlphaFoldDB" id="E6K983"/>
<comment type="caution">
    <text evidence="2">The sequence shown here is derived from an EMBL/GenBank/DDBJ whole genome shotgun (WGS) entry which is preliminary data.</text>
</comment>
<dbReference type="GeneID" id="93536882"/>
<keyword evidence="3" id="KW-1185">Reference proteome</keyword>
<evidence type="ECO:0000313" key="3">
    <source>
        <dbReference type="Proteomes" id="UP000003112"/>
    </source>
</evidence>
<dbReference type="HOGENOM" id="CLU_035806_0_0_10"/>
<accession>E6K983</accession>
<dbReference type="STRING" id="873513.HMPREF6485_2169"/>
<evidence type="ECO:0008006" key="4">
    <source>
        <dbReference type="Google" id="ProtNLM"/>
    </source>
</evidence>
<reference evidence="2 3" key="1">
    <citation type="submission" date="2010-10" db="EMBL/GenBank/DDBJ databases">
        <authorList>
            <person name="Muzny D."/>
            <person name="Qin X."/>
            <person name="Deng J."/>
            <person name="Jiang H."/>
            <person name="Liu Y."/>
            <person name="Qu J."/>
            <person name="Song X.-Z."/>
            <person name="Zhang L."/>
            <person name="Thornton R."/>
            <person name="Coyle M."/>
            <person name="Francisco L."/>
            <person name="Jackson L."/>
            <person name="Javaid M."/>
            <person name="Korchina V."/>
            <person name="Kovar C."/>
            <person name="Mata R."/>
            <person name="Mathew T."/>
            <person name="Ngo R."/>
            <person name="Nguyen L."/>
            <person name="Nguyen N."/>
            <person name="Okwuonu G."/>
            <person name="Ongeri F."/>
            <person name="Pham C."/>
            <person name="Simmons D."/>
            <person name="Wilczek-Boney K."/>
            <person name="Hale W."/>
            <person name="Jakkamsetti A."/>
            <person name="Pham P."/>
            <person name="Ruth R."/>
            <person name="San Lucas F."/>
            <person name="Warren J."/>
            <person name="Zhang J."/>
            <person name="Zhao Z."/>
            <person name="Zhou C."/>
            <person name="Zhu D."/>
            <person name="Lee S."/>
            <person name="Bess C."/>
            <person name="Blankenburg K."/>
            <person name="Forbes L."/>
            <person name="Fu Q."/>
            <person name="Gubbala S."/>
            <person name="Hirani K."/>
            <person name="Jayaseelan J.C."/>
            <person name="Lara F."/>
            <person name="Munidasa M."/>
            <person name="Palculict T."/>
            <person name="Patil S."/>
            <person name="Pu L.-L."/>
            <person name="Saada N."/>
            <person name="Tang L."/>
            <person name="Weissenberger G."/>
            <person name="Zhu Y."/>
            <person name="Hemphill L."/>
            <person name="Shang Y."/>
            <person name="Youmans B."/>
            <person name="Ayvaz T."/>
            <person name="Ross M."/>
            <person name="Santibanez J."/>
            <person name="Aqrawi P."/>
            <person name="Gross S."/>
            <person name="Joshi V."/>
            <person name="Fowler G."/>
            <person name="Nazareth L."/>
            <person name="Reid J."/>
            <person name="Worley K."/>
            <person name="Petrosino J."/>
            <person name="Highlander S."/>
            <person name="Gibbs R."/>
        </authorList>
    </citation>
    <scope>NUCLEOTIDE SEQUENCE [LARGE SCALE GENOMIC DNA]</scope>
    <source>
        <strain evidence="2 3">ATCC 33574</strain>
    </source>
</reference>
<feature type="signal peptide" evidence="1">
    <location>
        <begin position="1"/>
        <end position="20"/>
    </location>
</feature>
<sequence length="533" mass="58561">MKTSKLFFKTTILLTAVALAGCAGDDAVQGEKQGSGKATANNVTFIGESVQPTRANSPATRTSLTHSIGNGATPYWSTGDKIWAKDNYGRWTESQEGVFNEDNTRGTFSIAGSFNSGCEIHYTGANSTSGTEVTIAANQTQSTPNDFSHAGVSGDCGTGTASGSGNQLKFRLKHQASYLCFQPRTLNNYVKHSKLIKIEVTSEDDIAGTYDFSNGKLSPSPKSSASKTITLTTGGSDGFPITNEKADLSVNGSYIVIAPGQHALTIRYWLRNKKDVPFGNLSDTHPIEGTVTKTINIDCKPGIIYDITANLNPQDYSSKYYMWDAKVGQDYWKGHEKDQPTIDKGQHASFPHGVNDDRWYNERAFPAKAYRSCADCPNANECSWYVMKGDPHWDKEELWTAMGYIHTGGMWFKKQAYINDYSPYRSVNGTDYTTKDESCYYTNNQVPTGRPSHINEYFYLPALGGYDNGAFSGIENYGAYWTSTPTPMNGNPGAATRGAYYLFFGFSDNGHSGYAHVYGGLNRYKGFRLWTAE</sequence>
<proteinExistence type="predicted"/>
<evidence type="ECO:0000256" key="1">
    <source>
        <dbReference type="SAM" id="SignalP"/>
    </source>
</evidence>
<keyword evidence="1" id="KW-0732">Signal</keyword>
<dbReference type="EMBL" id="AEPD01000033">
    <property type="protein sequence ID" value="EFU29891.1"/>
    <property type="molecule type" value="Genomic_DNA"/>
</dbReference>
<dbReference type="PROSITE" id="PS51257">
    <property type="entry name" value="PROKAR_LIPOPROTEIN"/>
    <property type="match status" value="1"/>
</dbReference>